<keyword evidence="1" id="KW-1133">Transmembrane helix</keyword>
<proteinExistence type="predicted"/>
<comment type="caution">
    <text evidence="2">The sequence shown here is derived from an EMBL/GenBank/DDBJ whole genome shotgun (WGS) entry which is preliminary data.</text>
</comment>
<dbReference type="Proteomes" id="UP001500067">
    <property type="component" value="Unassembled WGS sequence"/>
</dbReference>
<name>A0ABP8N735_9BACT</name>
<dbReference type="EMBL" id="BAABFA010000004">
    <property type="protein sequence ID" value="GAA4460581.1"/>
    <property type="molecule type" value="Genomic_DNA"/>
</dbReference>
<keyword evidence="1" id="KW-0472">Membrane</keyword>
<protein>
    <recommendedName>
        <fullName evidence="4">YcxB family protein</fullName>
    </recommendedName>
</protein>
<evidence type="ECO:0008006" key="4">
    <source>
        <dbReference type="Google" id="ProtNLM"/>
    </source>
</evidence>
<feature type="transmembrane region" description="Helical" evidence="1">
    <location>
        <begin position="29"/>
        <end position="50"/>
    </location>
</feature>
<keyword evidence="1" id="KW-0812">Transmembrane</keyword>
<evidence type="ECO:0000256" key="1">
    <source>
        <dbReference type="SAM" id="Phobius"/>
    </source>
</evidence>
<feature type="transmembrane region" description="Helical" evidence="1">
    <location>
        <begin position="56"/>
        <end position="77"/>
    </location>
</feature>
<organism evidence="2 3">
    <name type="scientific">Nemorincola caseinilytica</name>
    <dbReference type="NCBI Taxonomy" id="2054315"/>
    <lineage>
        <taxon>Bacteria</taxon>
        <taxon>Pseudomonadati</taxon>
        <taxon>Bacteroidota</taxon>
        <taxon>Chitinophagia</taxon>
        <taxon>Chitinophagales</taxon>
        <taxon>Chitinophagaceae</taxon>
        <taxon>Nemorincola</taxon>
    </lineage>
</organism>
<gene>
    <name evidence="2" type="ORF">GCM10023093_03510</name>
</gene>
<evidence type="ECO:0000313" key="3">
    <source>
        <dbReference type="Proteomes" id="UP001500067"/>
    </source>
</evidence>
<sequence length="213" mass="24479">MTKRNITYHWGDRTLLITLGNKVSRRIRALYIAELIATLGMATIFLLQSLPFSHSIINWVAALGASALYIIAAYRFLARIFFKEQLLLDAGHITILRNTLLSRHASRFEWRHIGPLHYQGKPGKTDHPLKGKCFDYFGFETQEHLIQSLHHEGNLYFDTPNGRVYFAPGVYSWDAEKMVQMMRLYSGTALQLGPEWDDMLQEEQEFDDAASGN</sequence>
<accession>A0ABP8N735</accession>
<reference evidence="3" key="1">
    <citation type="journal article" date="2019" name="Int. J. Syst. Evol. Microbiol.">
        <title>The Global Catalogue of Microorganisms (GCM) 10K type strain sequencing project: providing services to taxonomists for standard genome sequencing and annotation.</title>
        <authorList>
            <consortium name="The Broad Institute Genomics Platform"/>
            <consortium name="The Broad Institute Genome Sequencing Center for Infectious Disease"/>
            <person name="Wu L."/>
            <person name="Ma J."/>
        </authorList>
    </citation>
    <scope>NUCLEOTIDE SEQUENCE [LARGE SCALE GENOMIC DNA]</scope>
    <source>
        <strain evidence="3">JCM 32105</strain>
    </source>
</reference>
<evidence type="ECO:0000313" key="2">
    <source>
        <dbReference type="EMBL" id="GAA4460581.1"/>
    </source>
</evidence>
<keyword evidence="3" id="KW-1185">Reference proteome</keyword>
<dbReference type="RefSeq" id="WP_345077614.1">
    <property type="nucleotide sequence ID" value="NZ_BAABFA010000004.1"/>
</dbReference>